<dbReference type="InterPro" id="IPR008523">
    <property type="entry name" value="DUF805"/>
</dbReference>
<keyword evidence="1" id="KW-0472">Membrane</keyword>
<reference evidence="3" key="1">
    <citation type="submission" date="2020-04" db="EMBL/GenBank/DDBJ databases">
        <title>Ralstonia solanacearum UW576, UW763, UW773, and UW774.</title>
        <authorList>
            <person name="Steidl O."/>
            <person name="Truchon A."/>
            <person name="Allen C."/>
        </authorList>
    </citation>
    <scope>NUCLEOTIDE SEQUENCE [LARGE SCALE GENOMIC DNA]</scope>
    <source>
        <strain evidence="3">UW774</strain>
        <plasmid evidence="3">pUW774mp</plasmid>
    </source>
</reference>
<organism evidence="2 3">
    <name type="scientific">Ralstonia solanacearum</name>
    <name type="common">Pseudomonas solanacearum</name>
    <dbReference type="NCBI Taxonomy" id="305"/>
    <lineage>
        <taxon>Bacteria</taxon>
        <taxon>Pseudomonadati</taxon>
        <taxon>Pseudomonadota</taxon>
        <taxon>Betaproteobacteria</taxon>
        <taxon>Burkholderiales</taxon>
        <taxon>Burkholderiaceae</taxon>
        <taxon>Ralstonia</taxon>
        <taxon>Ralstonia solanacearum species complex</taxon>
    </lineage>
</organism>
<geneLocation type="plasmid" evidence="2 3">
    <name>pUW774mp</name>
</geneLocation>
<evidence type="ECO:0000313" key="3">
    <source>
        <dbReference type="Proteomes" id="UP000593970"/>
    </source>
</evidence>
<protein>
    <submittedName>
        <fullName evidence="2">DUF805 domain-containing protein</fullName>
    </submittedName>
</protein>
<feature type="transmembrane region" description="Helical" evidence="1">
    <location>
        <begin position="20"/>
        <end position="40"/>
    </location>
</feature>
<gene>
    <name evidence="2" type="ORF">HF909_25080</name>
</gene>
<sequence length="120" mass="12730">MKPILLTFFCAHGRLSRRGWLFRLAGLALACAALGSLAASAWGDGAATPFSALFLGAAAVMSIQRLHDAGMSGWQLLWALVPVLGPLWLLAALLRRGVGDASRFAKPLPRTDYLQVDIAG</sequence>
<dbReference type="GO" id="GO:0016020">
    <property type="term" value="C:membrane"/>
    <property type="evidence" value="ECO:0007669"/>
    <property type="project" value="InterPro"/>
</dbReference>
<evidence type="ECO:0000256" key="1">
    <source>
        <dbReference type="SAM" id="Phobius"/>
    </source>
</evidence>
<dbReference type="AlphaFoldDB" id="A0AA92QE33"/>
<keyword evidence="1" id="KW-1133">Transmembrane helix</keyword>
<dbReference type="Pfam" id="PF05656">
    <property type="entry name" value="DUF805"/>
    <property type="match status" value="1"/>
</dbReference>
<feature type="transmembrane region" description="Helical" evidence="1">
    <location>
        <begin position="46"/>
        <end position="64"/>
    </location>
</feature>
<dbReference type="EMBL" id="CP051170">
    <property type="protein sequence ID" value="QOK99568.1"/>
    <property type="molecule type" value="Genomic_DNA"/>
</dbReference>
<name>A0AA92QE33_RALSL</name>
<dbReference type="Proteomes" id="UP000593970">
    <property type="component" value="Plasmid pUW774mp"/>
</dbReference>
<evidence type="ECO:0000313" key="2">
    <source>
        <dbReference type="EMBL" id="QOK99568.1"/>
    </source>
</evidence>
<feature type="transmembrane region" description="Helical" evidence="1">
    <location>
        <begin position="76"/>
        <end position="94"/>
    </location>
</feature>
<accession>A0AA92QE33</accession>
<proteinExistence type="predicted"/>
<keyword evidence="1" id="KW-0812">Transmembrane</keyword>
<keyword evidence="2" id="KW-0614">Plasmid</keyword>